<evidence type="ECO:0000313" key="3">
    <source>
        <dbReference type="EMBL" id="ABE53559.1"/>
    </source>
</evidence>
<sequence length="511" mass="56539">MLLLPTQEMLVQRLQHMASYSEQLLVLCGAKGSGKSTLAAALASELEEINSALVVCPQHVDSNEIRRKILIQLISDPIFDDELPLTDTLLRIQSYLTKPLHIIIDDAHLLPKVLWAECILLSQMSCGGKHVSVTFTIENKFWQPLLAELGKAVDDSVLQVIIEPLPIAEREALYQSLLLRSEQDAFTPRNIVSGLLEKQAGTPAEVVSLLATALETKNANKHSPKRHSRLISFMGILAAILAWWLFTNPSLWNEGKSLGFSKVKFASEVERLQDNWLIDYGQQLLSHYWWQRNSPLNLHLSPGELLQTELVNANQNDDEPLTSTLNQTDNGGVSIGRPDRAQPLGLQEKATQQDKDIAQAQELAQRQLNSETSPPLAKLAPVSVVGNVSVAAENTKAVPASRIQNNVAAVKSQSPTAKVKPEANLGKAPYKNGYTLQLANVTQRASLRPILTQIPRSELVIHASQTGHFLLFVGNFSSEAQARNKAAELKRLGLGDPWLRRWADLQQYSFE</sequence>
<dbReference type="OrthoDB" id="6271962at2"/>
<dbReference type="SUPFAM" id="SSF52540">
    <property type="entry name" value="P-loop containing nucleoside triphosphate hydrolases"/>
    <property type="match status" value="1"/>
</dbReference>
<dbReference type="InterPro" id="IPR027417">
    <property type="entry name" value="P-loop_NTPase"/>
</dbReference>
<dbReference type="AlphaFoldDB" id="Q12SL7"/>
<dbReference type="GO" id="GO:0042834">
    <property type="term" value="F:peptidoglycan binding"/>
    <property type="evidence" value="ECO:0007669"/>
    <property type="project" value="InterPro"/>
</dbReference>
<feature type="domain" description="ORC1/DEAH AAA+ ATPase" evidence="2">
    <location>
        <begin position="21"/>
        <end position="142"/>
    </location>
</feature>
<proteinExistence type="predicted"/>
<organism evidence="3 4">
    <name type="scientific">Shewanella denitrificans (strain OS217 / ATCC BAA-1090 / DSM 15013)</name>
    <dbReference type="NCBI Taxonomy" id="318161"/>
    <lineage>
        <taxon>Bacteria</taxon>
        <taxon>Pseudomonadati</taxon>
        <taxon>Pseudomonadota</taxon>
        <taxon>Gammaproteobacteria</taxon>
        <taxon>Alteromonadales</taxon>
        <taxon>Shewanellaceae</taxon>
        <taxon>Shewanella</taxon>
    </lineage>
</organism>
<dbReference type="PANTHER" id="PTHR35894:SF5">
    <property type="entry name" value="MU-LIKE PROPHAGE FLUMU DNA TRANSPOSITION PROTEIN B"/>
    <property type="match status" value="1"/>
</dbReference>
<dbReference type="eggNOG" id="COG3267">
    <property type="taxonomic scope" value="Bacteria"/>
</dbReference>
<feature type="compositionally biased region" description="Polar residues" evidence="1">
    <location>
        <begin position="316"/>
        <end position="331"/>
    </location>
</feature>
<dbReference type="HOGENOM" id="CLU_564853_0_0_6"/>
<dbReference type="Gene3D" id="3.40.50.300">
    <property type="entry name" value="P-loop containing nucleotide triphosphate hydrolases"/>
    <property type="match status" value="1"/>
</dbReference>
<keyword evidence="4" id="KW-1185">Reference proteome</keyword>
<dbReference type="KEGG" id="sdn:Sden_0263"/>
<dbReference type="InterPro" id="IPR049945">
    <property type="entry name" value="AAA_22"/>
</dbReference>
<dbReference type="PANTHER" id="PTHR35894">
    <property type="entry name" value="GENERAL SECRETION PATHWAY PROTEIN A-RELATED"/>
    <property type="match status" value="1"/>
</dbReference>
<dbReference type="Pfam" id="PF13401">
    <property type="entry name" value="AAA_22"/>
    <property type="match status" value="1"/>
</dbReference>
<dbReference type="STRING" id="318161.Sden_0263"/>
<name>Q12SL7_SHEDO</name>
<dbReference type="Proteomes" id="UP000001982">
    <property type="component" value="Chromosome"/>
</dbReference>
<gene>
    <name evidence="3" type="ordered locus">Sden_0263</name>
</gene>
<dbReference type="InterPro" id="IPR036680">
    <property type="entry name" value="SPOR-like_sf"/>
</dbReference>
<evidence type="ECO:0000259" key="2">
    <source>
        <dbReference type="Pfam" id="PF13401"/>
    </source>
</evidence>
<dbReference type="EMBL" id="CP000302">
    <property type="protein sequence ID" value="ABE53559.1"/>
    <property type="molecule type" value="Genomic_DNA"/>
</dbReference>
<reference evidence="3 4" key="1">
    <citation type="submission" date="2006-03" db="EMBL/GenBank/DDBJ databases">
        <title>Complete sequence of Shewanella denitrificans OS217.</title>
        <authorList>
            <consortium name="US DOE Joint Genome Institute"/>
            <person name="Copeland A."/>
            <person name="Lucas S."/>
            <person name="Lapidus A."/>
            <person name="Barry K."/>
            <person name="Detter J.C."/>
            <person name="Glavina del Rio T."/>
            <person name="Hammon N."/>
            <person name="Israni S."/>
            <person name="Dalin E."/>
            <person name="Tice H."/>
            <person name="Pitluck S."/>
            <person name="Brettin T."/>
            <person name="Bruce D."/>
            <person name="Han C."/>
            <person name="Tapia R."/>
            <person name="Gilna P."/>
            <person name="Kiss H."/>
            <person name="Schmutz J."/>
            <person name="Larimer F."/>
            <person name="Land M."/>
            <person name="Hauser L."/>
            <person name="Kyrpides N."/>
            <person name="Lykidis A."/>
            <person name="Richardson P."/>
        </authorList>
    </citation>
    <scope>NUCLEOTIDE SEQUENCE [LARGE SCALE GENOMIC DNA]</scope>
    <source>
        <strain evidence="4">OS217 / ATCC BAA-1090 / DSM 15013</strain>
    </source>
</reference>
<evidence type="ECO:0000256" key="1">
    <source>
        <dbReference type="SAM" id="MobiDB-lite"/>
    </source>
</evidence>
<evidence type="ECO:0000313" key="4">
    <source>
        <dbReference type="Proteomes" id="UP000001982"/>
    </source>
</evidence>
<dbReference type="InterPro" id="IPR052026">
    <property type="entry name" value="ExeA_AAA_ATPase_DNA-bind"/>
</dbReference>
<feature type="region of interest" description="Disordered" evidence="1">
    <location>
        <begin position="316"/>
        <end position="340"/>
    </location>
</feature>
<protein>
    <submittedName>
        <fullName evidence="3">Sporulation related</fullName>
    </submittedName>
</protein>
<dbReference type="GO" id="GO:0016887">
    <property type="term" value="F:ATP hydrolysis activity"/>
    <property type="evidence" value="ECO:0007669"/>
    <property type="project" value="InterPro"/>
</dbReference>
<accession>Q12SL7</accession>
<dbReference type="Gene3D" id="3.30.70.1070">
    <property type="entry name" value="Sporulation related repeat"/>
    <property type="match status" value="1"/>
</dbReference>